<accession>A0A0N5APD2</accession>
<evidence type="ECO:0000313" key="2">
    <source>
        <dbReference type="WBParaSite" id="SMUV_0000650501-mRNA-1"/>
    </source>
</evidence>
<organism evidence="1 2">
    <name type="scientific">Syphacia muris</name>
    <dbReference type="NCBI Taxonomy" id="451379"/>
    <lineage>
        <taxon>Eukaryota</taxon>
        <taxon>Metazoa</taxon>
        <taxon>Ecdysozoa</taxon>
        <taxon>Nematoda</taxon>
        <taxon>Chromadorea</taxon>
        <taxon>Rhabditida</taxon>
        <taxon>Spirurina</taxon>
        <taxon>Oxyuridomorpha</taxon>
        <taxon>Oxyuroidea</taxon>
        <taxon>Oxyuridae</taxon>
        <taxon>Syphacia</taxon>
    </lineage>
</organism>
<proteinExistence type="predicted"/>
<evidence type="ECO:0000313" key="1">
    <source>
        <dbReference type="Proteomes" id="UP000046393"/>
    </source>
</evidence>
<sequence>MRACVRACVRTAATNDEITAAAAATAATLVHLVTSSLYRIDKAHKLILLDNVVFKRRPEKTKQQLLLLLLVQHFYAR</sequence>
<protein>
    <submittedName>
        <fullName evidence="2">Secreted protein</fullName>
    </submittedName>
</protein>
<dbReference type="Proteomes" id="UP000046393">
    <property type="component" value="Unplaced"/>
</dbReference>
<dbReference type="WBParaSite" id="SMUV_0000650501-mRNA-1">
    <property type="protein sequence ID" value="SMUV_0000650501-mRNA-1"/>
    <property type="gene ID" value="SMUV_0000650501"/>
</dbReference>
<reference evidence="2" key="1">
    <citation type="submission" date="2017-02" db="UniProtKB">
        <authorList>
            <consortium name="WormBaseParasite"/>
        </authorList>
    </citation>
    <scope>IDENTIFICATION</scope>
</reference>
<keyword evidence="1" id="KW-1185">Reference proteome</keyword>
<dbReference type="AlphaFoldDB" id="A0A0N5APD2"/>
<name>A0A0N5APD2_9BILA</name>